<evidence type="ECO:0000256" key="4">
    <source>
        <dbReference type="ARBA" id="ARBA00023136"/>
    </source>
</evidence>
<protein>
    <submittedName>
        <fullName evidence="7">MauE/DoxX family redox-associated membrane protein</fullName>
    </submittedName>
</protein>
<evidence type="ECO:0000256" key="1">
    <source>
        <dbReference type="ARBA" id="ARBA00004141"/>
    </source>
</evidence>
<evidence type="ECO:0000313" key="8">
    <source>
        <dbReference type="Proteomes" id="UP001595816"/>
    </source>
</evidence>
<proteinExistence type="predicted"/>
<keyword evidence="3 5" id="KW-1133">Transmembrane helix</keyword>
<evidence type="ECO:0000313" key="7">
    <source>
        <dbReference type="EMBL" id="MFC4136283.1"/>
    </source>
</evidence>
<feature type="transmembrane region" description="Helical" evidence="5">
    <location>
        <begin position="144"/>
        <end position="164"/>
    </location>
</feature>
<evidence type="ECO:0000256" key="2">
    <source>
        <dbReference type="ARBA" id="ARBA00022692"/>
    </source>
</evidence>
<comment type="subcellular location">
    <subcellularLocation>
        <location evidence="1">Membrane</location>
        <topology evidence="1">Multi-pass membrane protein</topology>
    </subcellularLocation>
</comment>
<keyword evidence="2 5" id="KW-0812">Transmembrane</keyword>
<comment type="caution">
    <text evidence="7">The sequence shown here is derived from an EMBL/GenBank/DDBJ whole genome shotgun (WGS) entry which is preliminary data.</text>
</comment>
<name>A0ABV8M136_9ACTN</name>
<dbReference type="Proteomes" id="UP001595816">
    <property type="component" value="Unassembled WGS sequence"/>
</dbReference>
<keyword evidence="4 5" id="KW-0472">Membrane</keyword>
<dbReference type="Pfam" id="PF07291">
    <property type="entry name" value="MauE"/>
    <property type="match status" value="1"/>
</dbReference>
<organism evidence="7 8">
    <name type="scientific">Hamadaea flava</name>
    <dbReference type="NCBI Taxonomy" id="1742688"/>
    <lineage>
        <taxon>Bacteria</taxon>
        <taxon>Bacillati</taxon>
        <taxon>Actinomycetota</taxon>
        <taxon>Actinomycetes</taxon>
        <taxon>Micromonosporales</taxon>
        <taxon>Micromonosporaceae</taxon>
        <taxon>Hamadaea</taxon>
    </lineage>
</organism>
<accession>A0ABV8M136</accession>
<dbReference type="RefSeq" id="WP_253751157.1">
    <property type="nucleotide sequence ID" value="NZ_JAMZDZ010000001.1"/>
</dbReference>
<dbReference type="InterPro" id="IPR009908">
    <property type="entry name" value="Methylamine_util_MauE"/>
</dbReference>
<feature type="transmembrane region" description="Helical" evidence="5">
    <location>
        <begin position="75"/>
        <end position="96"/>
    </location>
</feature>
<evidence type="ECO:0000256" key="3">
    <source>
        <dbReference type="ARBA" id="ARBA00022989"/>
    </source>
</evidence>
<evidence type="ECO:0000259" key="6">
    <source>
        <dbReference type="Pfam" id="PF07291"/>
    </source>
</evidence>
<reference evidence="8" key="1">
    <citation type="journal article" date="2019" name="Int. J. Syst. Evol. Microbiol.">
        <title>The Global Catalogue of Microorganisms (GCM) 10K type strain sequencing project: providing services to taxonomists for standard genome sequencing and annotation.</title>
        <authorList>
            <consortium name="The Broad Institute Genomics Platform"/>
            <consortium name="The Broad Institute Genome Sequencing Center for Infectious Disease"/>
            <person name="Wu L."/>
            <person name="Ma J."/>
        </authorList>
    </citation>
    <scope>NUCLEOTIDE SEQUENCE [LARGE SCALE GENOMIC DNA]</scope>
    <source>
        <strain evidence="8">CGMCC 4.7289</strain>
    </source>
</reference>
<keyword evidence="8" id="KW-1185">Reference proteome</keyword>
<feature type="domain" description="Methylamine utilisation protein MauE" evidence="6">
    <location>
        <begin position="1"/>
        <end position="134"/>
    </location>
</feature>
<dbReference type="EMBL" id="JBHSAY010000029">
    <property type="protein sequence ID" value="MFC4136283.1"/>
    <property type="molecule type" value="Genomic_DNA"/>
</dbReference>
<sequence length="174" mass="17840">MPYLELACRLVLVTVFATAVAGKISSRAAWTAFVDSLDRMDAVPVRLLHPAAWASLAAEIAISLLLVVPGRLFAVAGFVIAIGLLGSFTAAIASAIRRGKNAPCRCFGASVTPLGWSHVGRNSGLMVLAAVGLTAALRGGPIDIAPAVVAAATGVVVGLLVTRLDDLLALFRTP</sequence>
<evidence type="ECO:0000256" key="5">
    <source>
        <dbReference type="SAM" id="Phobius"/>
    </source>
</evidence>
<feature type="transmembrane region" description="Helical" evidence="5">
    <location>
        <begin position="50"/>
        <end position="68"/>
    </location>
</feature>
<gene>
    <name evidence="7" type="ORF">ACFOZ4_37235</name>
</gene>